<dbReference type="AlphaFoldDB" id="A0A8E1WDU3"/>
<protein>
    <submittedName>
        <fullName evidence="1">Uncharacterized protein</fullName>
    </submittedName>
</protein>
<evidence type="ECO:0000313" key="2">
    <source>
        <dbReference type="Proteomes" id="UP000532373"/>
    </source>
</evidence>
<accession>A0A8E1WDU3</accession>
<reference evidence="1 2" key="1">
    <citation type="submission" date="2020-08" db="EMBL/GenBank/DDBJ databases">
        <title>Genomic Encyclopedia of Type Strains, Phase IV (KMG-IV): sequencing the most valuable type-strain genomes for metagenomic binning, comparative biology and taxonomic classification.</title>
        <authorList>
            <person name="Goeker M."/>
        </authorList>
    </citation>
    <scope>NUCLEOTIDE SEQUENCE [LARGE SCALE GENOMIC DNA]</scope>
    <source>
        <strain evidence="1 2">DSM 17454</strain>
    </source>
</reference>
<gene>
    <name evidence="1" type="ORF">HNQ96_001613</name>
</gene>
<sequence>MAENPLGRGPDIEALTTDHHREAVGKTRAGQDLLGMGQDRHHGHVFGLGSLQFDRAYSSFPGLAAWRNAATPDLRFDKLIFVSKISRQCETETPFAR</sequence>
<organism evidence="1 2">
    <name type="scientific">Aminobacter carboxidus</name>
    <dbReference type="NCBI Taxonomy" id="376165"/>
    <lineage>
        <taxon>Bacteria</taxon>
        <taxon>Pseudomonadati</taxon>
        <taxon>Pseudomonadota</taxon>
        <taxon>Alphaproteobacteria</taxon>
        <taxon>Hyphomicrobiales</taxon>
        <taxon>Phyllobacteriaceae</taxon>
        <taxon>Aminobacter</taxon>
    </lineage>
</organism>
<name>A0A8E1WDU3_9HYPH</name>
<dbReference type="Proteomes" id="UP000532373">
    <property type="component" value="Unassembled WGS sequence"/>
</dbReference>
<dbReference type="RefSeq" id="WP_246470613.1">
    <property type="nucleotide sequence ID" value="NZ_JACHGI010000002.1"/>
</dbReference>
<evidence type="ECO:0000313" key="1">
    <source>
        <dbReference type="EMBL" id="MBB6465755.1"/>
    </source>
</evidence>
<comment type="caution">
    <text evidence="1">The sequence shown here is derived from an EMBL/GenBank/DDBJ whole genome shotgun (WGS) entry which is preliminary data.</text>
</comment>
<proteinExistence type="predicted"/>
<dbReference type="EMBL" id="JACHGI010000002">
    <property type="protein sequence ID" value="MBB6465755.1"/>
    <property type="molecule type" value="Genomic_DNA"/>
</dbReference>